<feature type="domain" description="CCHC-type" evidence="3">
    <location>
        <begin position="89"/>
        <end position="104"/>
    </location>
</feature>
<dbReference type="EMBL" id="QAPG01010714">
    <property type="protein sequence ID" value="TDZ13259.1"/>
    <property type="molecule type" value="Genomic_DNA"/>
</dbReference>
<dbReference type="GO" id="GO:0008270">
    <property type="term" value="F:zinc ion binding"/>
    <property type="evidence" value="ECO:0007669"/>
    <property type="project" value="UniProtKB-KW"/>
</dbReference>
<dbReference type="InterPro" id="IPR051714">
    <property type="entry name" value="Znf_CCHC_NABP"/>
</dbReference>
<evidence type="ECO:0000313" key="4">
    <source>
        <dbReference type="EMBL" id="TDZ13259.1"/>
    </source>
</evidence>
<evidence type="ECO:0000313" key="5">
    <source>
        <dbReference type="Proteomes" id="UP000295083"/>
    </source>
</evidence>
<dbReference type="Gene3D" id="4.10.60.10">
    <property type="entry name" value="Zinc finger, CCHC-type"/>
    <property type="match status" value="5"/>
</dbReference>
<dbReference type="PROSITE" id="PS50158">
    <property type="entry name" value="ZF_CCHC"/>
    <property type="match status" value="10"/>
</dbReference>
<dbReference type="PANTHER" id="PTHR23002">
    <property type="entry name" value="ZINC FINGER CCHC DOMAIN CONTAINING PROTEIN"/>
    <property type="match status" value="1"/>
</dbReference>
<dbReference type="Pfam" id="PF14392">
    <property type="entry name" value="zf-CCHC_4"/>
    <property type="match status" value="1"/>
</dbReference>
<feature type="domain" description="CCHC-type" evidence="3">
    <location>
        <begin position="332"/>
        <end position="346"/>
    </location>
</feature>
<feature type="region of interest" description="Disordered" evidence="2">
    <location>
        <begin position="1"/>
        <end position="37"/>
    </location>
</feature>
<feature type="domain" description="CCHC-type" evidence="3">
    <location>
        <begin position="257"/>
        <end position="273"/>
    </location>
</feature>
<feature type="domain" description="CCHC-type" evidence="3">
    <location>
        <begin position="68"/>
        <end position="82"/>
    </location>
</feature>
<feature type="region of interest" description="Disordered" evidence="2">
    <location>
        <begin position="419"/>
        <end position="472"/>
    </location>
</feature>
<gene>
    <name evidence="4" type="primary">HEXBP-0</name>
    <name evidence="4" type="ORF">C8035_v006667</name>
</gene>
<proteinExistence type="predicted"/>
<dbReference type="AlphaFoldDB" id="A0A4R8PRC0"/>
<keyword evidence="1" id="KW-0862">Zinc</keyword>
<accession>A0A4R8PRC0</accession>
<feature type="domain" description="CCHC-type" evidence="3">
    <location>
        <begin position="398"/>
        <end position="414"/>
    </location>
</feature>
<reference evidence="4 5" key="1">
    <citation type="submission" date="2018-11" db="EMBL/GenBank/DDBJ databases">
        <title>Genome sequence and assembly of Colletotrichum spinosum.</title>
        <authorList>
            <person name="Gan P."/>
            <person name="Shirasu K."/>
        </authorList>
    </citation>
    <scope>NUCLEOTIDE SEQUENCE [LARGE SCALE GENOMIC DNA]</scope>
    <source>
        <strain evidence="4 5">CBS 515.97</strain>
    </source>
</reference>
<feature type="domain" description="CCHC-type" evidence="3">
    <location>
        <begin position="354"/>
        <end position="369"/>
    </location>
</feature>
<feature type="domain" description="CCHC-type" evidence="3">
    <location>
        <begin position="374"/>
        <end position="390"/>
    </location>
</feature>
<protein>
    <submittedName>
        <fullName evidence="4">DNA-binding protein HEXBP</fullName>
    </submittedName>
</protein>
<feature type="domain" description="CCHC-type" evidence="3">
    <location>
        <begin position="308"/>
        <end position="323"/>
    </location>
</feature>
<keyword evidence="1" id="KW-0479">Metal-binding</keyword>
<organism evidence="4 5">
    <name type="scientific">Colletotrichum spinosum</name>
    <dbReference type="NCBI Taxonomy" id="1347390"/>
    <lineage>
        <taxon>Eukaryota</taxon>
        <taxon>Fungi</taxon>
        <taxon>Dikarya</taxon>
        <taxon>Ascomycota</taxon>
        <taxon>Pezizomycotina</taxon>
        <taxon>Sordariomycetes</taxon>
        <taxon>Hypocreomycetidae</taxon>
        <taxon>Glomerellales</taxon>
        <taxon>Glomerellaceae</taxon>
        <taxon>Colletotrichum</taxon>
        <taxon>Colletotrichum orbiculare species complex</taxon>
    </lineage>
</organism>
<dbReference type="InterPro" id="IPR001878">
    <property type="entry name" value="Znf_CCHC"/>
</dbReference>
<evidence type="ECO:0000259" key="3">
    <source>
        <dbReference type="PROSITE" id="PS50158"/>
    </source>
</evidence>
<feature type="domain" description="CCHC-type" evidence="3">
    <location>
        <begin position="44"/>
        <end position="59"/>
    </location>
</feature>
<feature type="compositionally biased region" description="Gly residues" evidence="2">
    <location>
        <begin position="427"/>
        <end position="443"/>
    </location>
</feature>
<name>A0A4R8PRC0_9PEZI</name>
<dbReference type="Pfam" id="PF00098">
    <property type="entry name" value="zf-CCHC"/>
    <property type="match status" value="9"/>
</dbReference>
<keyword evidence="4" id="KW-0238">DNA-binding</keyword>
<dbReference type="GO" id="GO:0003677">
    <property type="term" value="F:DNA binding"/>
    <property type="evidence" value="ECO:0007669"/>
    <property type="project" value="UniProtKB-KW"/>
</dbReference>
<dbReference type="InterPro" id="IPR025836">
    <property type="entry name" value="Zn_knuckle_CX2CX4HX4C"/>
</dbReference>
<dbReference type="SMART" id="SM00343">
    <property type="entry name" value="ZnF_C2HC"/>
    <property type="match status" value="11"/>
</dbReference>
<evidence type="ECO:0000256" key="2">
    <source>
        <dbReference type="SAM" id="MobiDB-lite"/>
    </source>
</evidence>
<dbReference type="SUPFAM" id="SSF57756">
    <property type="entry name" value="Retrovirus zinc finger-like domains"/>
    <property type="match status" value="6"/>
</dbReference>
<evidence type="ECO:0000256" key="1">
    <source>
        <dbReference type="PROSITE-ProRule" id="PRU00047"/>
    </source>
</evidence>
<feature type="domain" description="CCHC-type" evidence="3">
    <location>
        <begin position="285"/>
        <end position="298"/>
    </location>
</feature>
<dbReference type="InterPro" id="IPR036875">
    <property type="entry name" value="Znf_CCHC_sf"/>
</dbReference>
<feature type="compositionally biased region" description="Gly residues" evidence="2">
    <location>
        <begin position="452"/>
        <end position="463"/>
    </location>
</feature>
<dbReference type="Proteomes" id="UP000295083">
    <property type="component" value="Unassembled WGS sequence"/>
</dbReference>
<keyword evidence="1" id="KW-0863">Zinc-finger</keyword>
<feature type="compositionally biased region" description="Low complexity" evidence="2">
    <location>
        <begin position="1"/>
        <end position="15"/>
    </location>
</feature>
<keyword evidence="5" id="KW-1185">Reference proteome</keyword>
<comment type="caution">
    <text evidence="4">The sequence shown here is derived from an EMBL/GenBank/DDBJ whole genome shotgun (WGS) entry which is preliminary data.</text>
</comment>
<sequence>MADGWGTTTDTWGAGEANGNPLGPDDPWNNPQGGGGADGDDRACYNCGQPGHNKADCPEPRKAFDGTCKGCGEEGHMRRECPHAPPMTCRVCGEEGHMRKDCPSKPPDVCRNCLEEGHAVVDCKNPRKLDLSLVEDVDTEVIWKEIIAAAEERDGVDVKDAIQKYMKHFPEITYRELEQSFRSQGIKVYLIATERALAPTHTNMDLQGNLGKKYTVQYRFSPNPDRQREKAAWPASPEENLERLDDAGEPVSRLMQKCNNCNELGHTAKACPQEAMEKLRVTITCYNCGEEGHRVRDCTTARVDKFACKNCGQSGHKVSECTEPRSAADIECNKCHEMGHFSRDCPTGGGSRACHNCGGPDHISRDCTEPRKPKCRNCDEMGHTARECDKPEDITRVKCMNCGEMGHKKYKCPNPPAEDVDNFGPSGPSGGPSGGASGGGGDSWGHPASAPSGGGDAWGGGGDTNNDVGAGW</sequence>